<name>A0A5C3FCC0_9BASI</name>
<evidence type="ECO:0000313" key="2">
    <source>
        <dbReference type="EMBL" id="SPO41920.1"/>
    </source>
</evidence>
<reference evidence="2 3" key="1">
    <citation type="submission" date="2018-03" db="EMBL/GenBank/DDBJ databases">
        <authorList>
            <person name="Guldener U."/>
        </authorList>
    </citation>
    <scope>NUCLEOTIDE SEQUENCE [LARGE SCALE GENOMIC DNA]</scope>
    <source>
        <strain evidence="2 3">DAOM196992</strain>
    </source>
</reference>
<dbReference type="Proteomes" id="UP000323386">
    <property type="component" value="Unassembled WGS sequence"/>
</dbReference>
<feature type="region of interest" description="Disordered" evidence="1">
    <location>
        <begin position="291"/>
        <end position="315"/>
    </location>
</feature>
<dbReference type="AlphaFoldDB" id="A0A5C3FCC0"/>
<evidence type="ECO:0000313" key="3">
    <source>
        <dbReference type="Proteomes" id="UP000323386"/>
    </source>
</evidence>
<dbReference type="OrthoDB" id="3033142at2759"/>
<organism evidence="2 3">
    <name type="scientific">Pseudozyma flocculosa</name>
    <dbReference type="NCBI Taxonomy" id="84751"/>
    <lineage>
        <taxon>Eukaryota</taxon>
        <taxon>Fungi</taxon>
        <taxon>Dikarya</taxon>
        <taxon>Basidiomycota</taxon>
        <taxon>Ustilaginomycotina</taxon>
        <taxon>Ustilaginomycetes</taxon>
        <taxon>Ustilaginales</taxon>
        <taxon>Ustilaginaceae</taxon>
        <taxon>Pseudozyma</taxon>
    </lineage>
</organism>
<accession>A0A5C3FCC0</accession>
<protein>
    <submittedName>
        <fullName evidence="2">Uncharacterized protein</fullName>
    </submittedName>
</protein>
<keyword evidence="3" id="KW-1185">Reference proteome</keyword>
<gene>
    <name evidence="2" type="ORF">PSFLO_07403</name>
</gene>
<proteinExistence type="predicted"/>
<sequence>MLLVVRLTAALIVVANLANMYQSFQLESTFLPLATYKHPTKHLQHVMVIIVLLILFTVSRPGELALSAGWDDALKWKDIDVYLCYREDEGLYVVVDVTIRNLKGLRLNPTAYKKQPVYLDKDLGYAMDPAFLVVTLAIQDGVLVGVDSWPALLGVNTGDFLAEAVEPAPGTADPYHLKLLTAQDKQDTFVLRTFKRCKNSSTWAWDNKAALTTRQATGSTLSTESMQQHCTLSATLPKQSAHNAATWHRLHAAASIPNCNSAAVLQRSSDAGRTQPCFLTFISLPDNPFTLQSQQHPPRTMLRASMSGVERDGRG</sequence>
<dbReference type="EMBL" id="OOIP01000033">
    <property type="protein sequence ID" value="SPO41920.1"/>
    <property type="molecule type" value="Genomic_DNA"/>
</dbReference>
<evidence type="ECO:0000256" key="1">
    <source>
        <dbReference type="SAM" id="MobiDB-lite"/>
    </source>
</evidence>